<gene>
    <name evidence="4" type="ORF">DGI_2636</name>
</gene>
<dbReference type="HOGENOM" id="CLU_011540_0_2_7"/>
<sequence length="427" mass="46245">MTLRIPELLAPAGGPEQLEAALLYGADAVYLSGPDLSLRAGSRGFAGPALAEAGRLVHRLGKRYYYCLNLLARDADLPAVAARLEALAAMEDDARPDGVIVADPGVMRLARRLAPALPVHVSTQANTTNTQTLAVWKDQGATRANLARELPGPAIASLAAAARDLELETECFVHGAQCLAVSGRCLLSMALNRRHANLGRCTHPCRFDYRVATVEEKTRPGEALWELEALDEQYAAFFSCEDLCLLPYLGWFAWRGVDALKLEGRTRSAGALAPVVDVYATALAGLRHGRLPHGRQLQELLAATARPLGTGFFLGERLRIWQDDTAHRRPIAARLETRLGEDTWRMAVRDRLDAAAPLELLLPGLQRPCLAPGSFHLETEAGEYRTTAHSGTTMRLRLEASALATPLQPGLYLRQGAVTASAQQAEC</sequence>
<dbReference type="OrthoDB" id="9807498at2"/>
<dbReference type="InterPro" id="IPR051454">
    <property type="entry name" value="RNA/ubiquinone_mod_enzymes"/>
</dbReference>
<evidence type="ECO:0000313" key="4">
    <source>
        <dbReference type="EMBL" id="AGW14367.1"/>
    </source>
</evidence>
<proteinExistence type="inferred from homology"/>
<dbReference type="InterPro" id="IPR001539">
    <property type="entry name" value="Peptidase_U32"/>
</dbReference>
<dbReference type="EMBL" id="CP006585">
    <property type="protein sequence ID" value="AGW14367.1"/>
    <property type="molecule type" value="Genomic_DNA"/>
</dbReference>
<keyword evidence="1" id="KW-0645">Protease</keyword>
<evidence type="ECO:0000256" key="3">
    <source>
        <dbReference type="ARBA" id="ARBA00038374"/>
    </source>
</evidence>
<dbReference type="GO" id="GO:0008233">
    <property type="term" value="F:peptidase activity"/>
    <property type="evidence" value="ECO:0007669"/>
    <property type="project" value="UniProtKB-KW"/>
</dbReference>
<keyword evidence="2" id="KW-0378">Hydrolase</keyword>
<dbReference type="Pfam" id="PF01136">
    <property type="entry name" value="Peptidase_U32"/>
    <property type="match status" value="1"/>
</dbReference>
<reference evidence="4 5" key="1">
    <citation type="journal article" date="2013" name="J. Bacteriol.">
        <title>Roles of HynAB and Ech, the only two hydrogenases found in the model sulfate reducer Desulfovibrio gigas.</title>
        <authorList>
            <person name="Morais-Silva F.O."/>
            <person name="Santos C.I."/>
            <person name="Rodrigues R."/>
            <person name="Pereira I.A."/>
            <person name="Rodrigues-Pousada C."/>
        </authorList>
    </citation>
    <scope>NUCLEOTIDE SEQUENCE [LARGE SCALE GENOMIC DNA]</scope>
    <source>
        <strain evidence="5">ATCC 19364 / DSM 1382 / NCIMB 9332 / VKM B-1759</strain>
    </source>
</reference>
<comment type="similarity">
    <text evidence="3">Belongs to the peptidase U32 family.</text>
</comment>
<dbReference type="eggNOG" id="COG0826">
    <property type="taxonomic scope" value="Bacteria"/>
</dbReference>
<evidence type="ECO:0000313" key="5">
    <source>
        <dbReference type="Proteomes" id="UP000016587"/>
    </source>
</evidence>
<dbReference type="RefSeq" id="WP_021761380.1">
    <property type="nucleotide sequence ID" value="NC_022444.1"/>
</dbReference>
<dbReference type="KEGG" id="dgg:DGI_2636"/>
<evidence type="ECO:0000256" key="1">
    <source>
        <dbReference type="ARBA" id="ARBA00022670"/>
    </source>
</evidence>
<keyword evidence="5" id="KW-1185">Reference proteome</keyword>
<reference evidence="5" key="2">
    <citation type="submission" date="2013-07" db="EMBL/GenBank/DDBJ databases">
        <authorList>
            <person name="Morais-Silva F.O."/>
            <person name="Rezende A.M."/>
            <person name="Pimentel C."/>
            <person name="Resende D.M."/>
            <person name="Santos C.I."/>
            <person name="Clemente C."/>
            <person name="de Oliveira L.M."/>
            <person name="da Silva S.M."/>
            <person name="Costa D.A."/>
            <person name="Varela-Raposo A."/>
            <person name="Horacio E.C.A."/>
            <person name="Matos M."/>
            <person name="Flores O."/>
            <person name="Ruiz J.C."/>
            <person name="Rodrigues-Pousada C."/>
        </authorList>
    </citation>
    <scope>NUCLEOTIDE SEQUENCE [LARGE SCALE GENOMIC DNA]</scope>
    <source>
        <strain evidence="5">ATCC 19364 / DSM 1382 / NCIMB 9332 / VKM B-1759</strain>
    </source>
</reference>
<dbReference type="STRING" id="1121448.DGI_2636"/>
<evidence type="ECO:0000256" key="2">
    <source>
        <dbReference type="ARBA" id="ARBA00022801"/>
    </source>
</evidence>
<name>T2GEL3_MEGG1</name>
<accession>T2GEL3</accession>
<protein>
    <submittedName>
        <fullName evidence="4">Putative peptidase U32</fullName>
    </submittedName>
</protein>
<organism evidence="4 5">
    <name type="scientific">Megalodesulfovibrio gigas (strain ATCC 19364 / DSM 1382 / NCIMB 9332 / VKM B-1759)</name>
    <name type="common">Desulfovibrio gigas</name>
    <dbReference type="NCBI Taxonomy" id="1121448"/>
    <lineage>
        <taxon>Bacteria</taxon>
        <taxon>Pseudomonadati</taxon>
        <taxon>Thermodesulfobacteriota</taxon>
        <taxon>Desulfovibrionia</taxon>
        <taxon>Desulfovibrionales</taxon>
        <taxon>Desulfovibrionaceae</taxon>
        <taxon>Megalodesulfovibrio</taxon>
    </lineage>
</organism>
<dbReference type="PANTHER" id="PTHR30217">
    <property type="entry name" value="PEPTIDASE U32 FAMILY"/>
    <property type="match status" value="1"/>
</dbReference>
<dbReference type="PANTHER" id="PTHR30217:SF6">
    <property type="entry name" value="TRNA HYDROXYLATION PROTEIN P"/>
    <property type="match status" value="1"/>
</dbReference>
<dbReference type="AlphaFoldDB" id="T2GEL3"/>
<dbReference type="PATRIC" id="fig|1121448.10.peg.2587"/>
<dbReference type="GO" id="GO:0006508">
    <property type="term" value="P:proteolysis"/>
    <property type="evidence" value="ECO:0007669"/>
    <property type="project" value="UniProtKB-KW"/>
</dbReference>
<dbReference type="Proteomes" id="UP000016587">
    <property type="component" value="Chromosome"/>
</dbReference>